<organism evidence="1 2">
    <name type="scientific">Rhizoctonia solani</name>
    <dbReference type="NCBI Taxonomy" id="456999"/>
    <lineage>
        <taxon>Eukaryota</taxon>
        <taxon>Fungi</taxon>
        <taxon>Dikarya</taxon>
        <taxon>Basidiomycota</taxon>
        <taxon>Agaricomycotina</taxon>
        <taxon>Agaricomycetes</taxon>
        <taxon>Cantharellales</taxon>
        <taxon>Ceratobasidiaceae</taxon>
        <taxon>Rhizoctonia</taxon>
    </lineage>
</organism>
<gene>
    <name evidence="1" type="ORF">RDB_LOCUS85193</name>
</gene>
<dbReference type="Proteomes" id="UP000663831">
    <property type="component" value="Unassembled WGS sequence"/>
</dbReference>
<evidence type="ECO:0008006" key="3">
    <source>
        <dbReference type="Google" id="ProtNLM"/>
    </source>
</evidence>
<protein>
    <recommendedName>
        <fullName evidence="3">F-box-like domain protein</fullName>
    </recommendedName>
</protein>
<evidence type="ECO:0000313" key="2">
    <source>
        <dbReference type="Proteomes" id="UP000663831"/>
    </source>
</evidence>
<dbReference type="OrthoDB" id="2884925at2759"/>
<proteinExistence type="predicted"/>
<name>A0A8H3BZY0_9AGAM</name>
<accession>A0A8H3BZY0</accession>
<dbReference type="AlphaFoldDB" id="A0A8H3BZY0"/>
<dbReference type="EMBL" id="CAJMWV010002775">
    <property type="protein sequence ID" value="CAE6469866.1"/>
    <property type="molecule type" value="Genomic_DNA"/>
</dbReference>
<dbReference type="Gene3D" id="1.20.1280.50">
    <property type="match status" value="1"/>
</dbReference>
<comment type="caution">
    <text evidence="1">The sequence shown here is derived from an EMBL/GenBank/DDBJ whole genome shotgun (WGS) entry which is preliminary data.</text>
</comment>
<evidence type="ECO:0000313" key="1">
    <source>
        <dbReference type="EMBL" id="CAE6469866.1"/>
    </source>
</evidence>
<reference evidence="1" key="1">
    <citation type="submission" date="2021-01" db="EMBL/GenBank/DDBJ databases">
        <authorList>
            <person name="Kaushik A."/>
        </authorList>
    </citation>
    <scope>NUCLEOTIDE SEQUENCE</scope>
    <source>
        <strain evidence="1">AG3-1AP</strain>
    </source>
</reference>
<sequence>MSQEISTVGSQFRSALDRYTRACSSTRDTCLNGGQINNRLELLTKLEKESDDIALYIHKLEYARAAVQAARSSIPKVAPISALPAEILARIFHLVLPGQFCLVQRGYIGTIERIKYPICPDALAHVCSFWRRVAITSPGLWTHIDIALDHSLNPGLSARAKVYATRAGQLPLEIHISDPGSEREKERQSAIRKGKLKPGDPIFDESHVWDDLHDFKILASDSANIKILEMDLCVYTRFRETYYTMLEYFFARCKPGVLTKYVARCNSPWVLLPFIEPAETPHSSDGALLAVPIHQLEEVWLGISSVRVNGLCPYWNSKMYQGLVELYIDRGVPDISMSDLVSILRSSPKLQVFHFQTEIEDITDAEEVTPNINPVYLEDLRELSLMIRDSEITTSHVLRWITPGQRPLRLSLADDPHGVVADFCCRANVTQLYVWCPGDLTSILNQCRRLETLVLNERDSGTHDLSSILPEDDDIDDADADGEVQLSSRSISPSATRIDTLYLLWYSEIIFEEIQVVVKKYSIQRLLIYHAGRFSYQADTSRIFSKNTRNIRAKLSTIASCPIIEYHPDGYPERYTEGELDDPDGWIRESARS</sequence>